<dbReference type="GO" id="GO:0004553">
    <property type="term" value="F:hydrolase activity, hydrolyzing O-glycosyl compounds"/>
    <property type="evidence" value="ECO:0007669"/>
    <property type="project" value="UniProtKB-ARBA"/>
</dbReference>
<organism evidence="3 4">
    <name type="scientific">Psychroflexus salis</name>
    <dbReference type="NCBI Taxonomy" id="1526574"/>
    <lineage>
        <taxon>Bacteria</taxon>
        <taxon>Pseudomonadati</taxon>
        <taxon>Bacteroidota</taxon>
        <taxon>Flavobacteriia</taxon>
        <taxon>Flavobacteriales</taxon>
        <taxon>Flavobacteriaceae</taxon>
        <taxon>Psychroflexus</taxon>
    </lineage>
</organism>
<dbReference type="SUPFAM" id="SSF49899">
    <property type="entry name" value="Concanavalin A-like lectins/glucanases"/>
    <property type="match status" value="1"/>
</dbReference>
<proteinExistence type="predicted"/>
<sequence length="821" mass="90726">MQIKITRYFIHFIVFFGIGLLFAQTVPQTSNLIAYYPLFENANDISGNNYNGVIFNNPTLVANRFGTSNSAYFLDGEDDFIYFGDEMYASLPDTDNDGFYEDSFSISIWAKSSSNSTESFIAFGVSDGLYTGLISRMESNNQVSFNSSNWGFNTHTSGRRSDGNWHHYVFVYTAGSSRKVFIDGDLTGVNSDISRRFRFKTYGLSIGRERYIPNQDITDLSNSTINYTGSVDDVRLWNIALSDAEVASLFNYENNSTNDYSPETSWDGSQWDKGTPSINSTAVIAVDYLESTNLICNKLVVNSGIKINVYKTLNVGSSILNNGQIIFKSDVTGDGYLDEFTGTISGTGTVITEKYYPAKRAFRMVASPISGGSIFDNWQDAGASNTGIGTHITGEVGTVGQHNTTTGLDYTQSGNPSLFGFNGSWQMVTNTKTTNLTVGVPYRLMVRGDRTPSLLQSNDATPNPTTLVSTGNLEVGTKNITFPSATAGGTTYAFIANPYQSRIDMSDVLSANTNTDNTKLWVWDPMVNDRGTFILIDELSGNGTATPASTATKFIEPGQALFIQTTEESPSITFTESMKDVSSLSLSPESLSQQPQLLFNLQDENQEVIDAIRLRFTEDTDNGIDALDVVKMGNLDENLASVNENSLFTIQRRNFPENDEVIPLFTNNWRNENYSFTANLNNLGDTNVYLVDHYLGTETLITNGEAYSFSVDTNISESVNSLRFALKFNTETMSIEEQENTFFSLYPNPARDVVNIQTSLALGSQVNIQIYNMLGQLMLSQKQTLKASSLQVDVHNYPSGIYMVKLTNETGNKQAQQLIKE</sequence>
<protein>
    <recommendedName>
        <fullName evidence="2">Secretion system C-terminal sorting domain-containing protein</fullName>
    </recommendedName>
</protein>
<comment type="caution">
    <text evidence="3">The sequence shown here is derived from an EMBL/GenBank/DDBJ whole genome shotgun (WGS) entry which is preliminary data.</text>
</comment>
<dbReference type="Pfam" id="PF13385">
    <property type="entry name" value="Laminin_G_3"/>
    <property type="match status" value="1"/>
</dbReference>
<dbReference type="InterPro" id="IPR026444">
    <property type="entry name" value="Secre_tail"/>
</dbReference>
<accession>A0A917A3D8</accession>
<dbReference type="Gene3D" id="2.60.120.200">
    <property type="match status" value="1"/>
</dbReference>
<evidence type="ECO:0000313" key="3">
    <source>
        <dbReference type="EMBL" id="GGE22105.1"/>
    </source>
</evidence>
<evidence type="ECO:0000256" key="1">
    <source>
        <dbReference type="ARBA" id="ARBA00022729"/>
    </source>
</evidence>
<dbReference type="NCBIfam" id="TIGR04183">
    <property type="entry name" value="Por_Secre_tail"/>
    <property type="match status" value="1"/>
</dbReference>
<name>A0A917A3D8_9FLAO</name>
<dbReference type="InterPro" id="IPR013320">
    <property type="entry name" value="ConA-like_dom_sf"/>
</dbReference>
<gene>
    <name evidence="3" type="ORF">GCM10010831_23950</name>
</gene>
<evidence type="ECO:0000313" key="4">
    <source>
        <dbReference type="Proteomes" id="UP000599688"/>
    </source>
</evidence>
<evidence type="ECO:0000259" key="2">
    <source>
        <dbReference type="Pfam" id="PF18962"/>
    </source>
</evidence>
<dbReference type="Proteomes" id="UP000599688">
    <property type="component" value="Unassembled WGS sequence"/>
</dbReference>
<dbReference type="AlphaFoldDB" id="A0A917A3D8"/>
<reference evidence="3 4" key="1">
    <citation type="journal article" date="2014" name="Int. J. Syst. Evol. Microbiol.">
        <title>Complete genome sequence of Corynebacterium casei LMG S-19264T (=DSM 44701T), isolated from a smear-ripened cheese.</title>
        <authorList>
            <consortium name="US DOE Joint Genome Institute (JGI-PGF)"/>
            <person name="Walter F."/>
            <person name="Albersmeier A."/>
            <person name="Kalinowski J."/>
            <person name="Ruckert C."/>
        </authorList>
    </citation>
    <scope>NUCLEOTIDE SEQUENCE [LARGE SCALE GENOMIC DNA]</scope>
    <source>
        <strain evidence="3 4">CGMCC 1.12925</strain>
    </source>
</reference>
<dbReference type="RefSeq" id="WP_188407109.1">
    <property type="nucleotide sequence ID" value="NZ_BMGL01000016.1"/>
</dbReference>
<feature type="domain" description="Secretion system C-terminal sorting" evidence="2">
    <location>
        <begin position="745"/>
        <end position="818"/>
    </location>
</feature>
<dbReference type="Pfam" id="PF18962">
    <property type="entry name" value="Por_Secre_tail"/>
    <property type="match status" value="1"/>
</dbReference>
<dbReference type="GO" id="GO:0005975">
    <property type="term" value="P:carbohydrate metabolic process"/>
    <property type="evidence" value="ECO:0007669"/>
    <property type="project" value="UniProtKB-ARBA"/>
</dbReference>
<keyword evidence="1" id="KW-0732">Signal</keyword>
<keyword evidence="4" id="KW-1185">Reference proteome</keyword>
<dbReference type="EMBL" id="BMGL01000016">
    <property type="protein sequence ID" value="GGE22105.1"/>
    <property type="molecule type" value="Genomic_DNA"/>
</dbReference>